<evidence type="ECO:0000313" key="2">
    <source>
        <dbReference type="Proteomes" id="UP000486602"/>
    </source>
</evidence>
<organism evidence="1 2">
    <name type="scientific">Cryomorpha ignava</name>
    <dbReference type="NCBI Taxonomy" id="101383"/>
    <lineage>
        <taxon>Bacteria</taxon>
        <taxon>Pseudomonadati</taxon>
        <taxon>Bacteroidota</taxon>
        <taxon>Flavobacteriia</taxon>
        <taxon>Flavobacteriales</taxon>
        <taxon>Cryomorphaceae</taxon>
        <taxon>Cryomorpha</taxon>
    </lineage>
</organism>
<dbReference type="RefSeq" id="WP_163286832.1">
    <property type="nucleotide sequence ID" value="NZ_JAAGVY010000050.1"/>
</dbReference>
<comment type="caution">
    <text evidence="1">The sequence shown here is derived from an EMBL/GenBank/DDBJ whole genome shotgun (WGS) entry which is preliminary data.</text>
</comment>
<sequence>MTRIHKYARTHFGRRSKVVCKLNNLFTTGDIINHFKKFGTFTDLKKTGSQTTAELISICHLYQEINTEYRNKKDELRNKFAMRRTGFKQLDLFPSPQLNLFDGEQNDD</sequence>
<keyword evidence="2" id="KW-1185">Reference proteome</keyword>
<name>A0A7K3WXL5_9FLAO</name>
<dbReference type="Proteomes" id="UP000486602">
    <property type="component" value="Unassembled WGS sequence"/>
</dbReference>
<dbReference type="AlphaFoldDB" id="A0A7K3WXL5"/>
<accession>A0A7K3WXL5</accession>
<proteinExistence type="predicted"/>
<protein>
    <submittedName>
        <fullName evidence="1">Uncharacterized protein</fullName>
    </submittedName>
</protein>
<gene>
    <name evidence="1" type="ORF">G3O08_17910</name>
</gene>
<dbReference type="EMBL" id="JAAGVY010000050">
    <property type="protein sequence ID" value="NEN25375.1"/>
    <property type="molecule type" value="Genomic_DNA"/>
</dbReference>
<reference evidence="1 2" key="1">
    <citation type="submission" date="2020-02" db="EMBL/GenBank/DDBJ databases">
        <title>Out from the shadows clarifying the taxonomy of the family Cryomorphaceae and related taxa by utilizing the GTDB taxonomic framework.</title>
        <authorList>
            <person name="Bowman J.P."/>
        </authorList>
    </citation>
    <scope>NUCLEOTIDE SEQUENCE [LARGE SCALE GENOMIC DNA]</scope>
    <source>
        <strain evidence="1 2">QSSC 1-22</strain>
    </source>
</reference>
<evidence type="ECO:0000313" key="1">
    <source>
        <dbReference type="EMBL" id="NEN25375.1"/>
    </source>
</evidence>